<dbReference type="PROSITE" id="PS51257">
    <property type="entry name" value="PROKAR_LIPOPROTEIN"/>
    <property type="match status" value="1"/>
</dbReference>
<proteinExistence type="predicted"/>
<keyword evidence="1" id="KW-0732">Signal</keyword>
<evidence type="ECO:0000313" key="4">
    <source>
        <dbReference type="Proteomes" id="UP000679126"/>
    </source>
</evidence>
<dbReference type="EMBL" id="JAGHKP010000002">
    <property type="protein sequence ID" value="MBO9153427.1"/>
    <property type="molecule type" value="Genomic_DNA"/>
</dbReference>
<dbReference type="Gene3D" id="3.90.226.10">
    <property type="entry name" value="2-enoyl-CoA Hydratase, Chain A, domain 1"/>
    <property type="match status" value="1"/>
</dbReference>
<dbReference type="Gene3D" id="3.30.750.170">
    <property type="match status" value="1"/>
</dbReference>
<protein>
    <recommendedName>
        <fullName evidence="2">PDZ domain-containing protein</fullName>
    </recommendedName>
</protein>
<dbReference type="RefSeq" id="WP_209146391.1">
    <property type="nucleotide sequence ID" value="NZ_JAGHKP010000002.1"/>
</dbReference>
<dbReference type="SUPFAM" id="SSF50156">
    <property type="entry name" value="PDZ domain-like"/>
    <property type="match status" value="1"/>
</dbReference>
<name>A0ABS3YFH5_9BACT</name>
<organism evidence="3 4">
    <name type="scientific">Chitinophaga chungangae</name>
    <dbReference type="NCBI Taxonomy" id="2821488"/>
    <lineage>
        <taxon>Bacteria</taxon>
        <taxon>Pseudomonadati</taxon>
        <taxon>Bacteroidota</taxon>
        <taxon>Chitinophagia</taxon>
        <taxon>Chitinophagales</taxon>
        <taxon>Chitinophagaceae</taxon>
        <taxon>Chitinophaga</taxon>
    </lineage>
</organism>
<comment type="caution">
    <text evidence="3">The sequence shown here is derived from an EMBL/GenBank/DDBJ whole genome shotgun (WGS) entry which is preliminary data.</text>
</comment>
<dbReference type="InterPro" id="IPR001478">
    <property type="entry name" value="PDZ"/>
</dbReference>
<dbReference type="Proteomes" id="UP000679126">
    <property type="component" value="Unassembled WGS sequence"/>
</dbReference>
<feature type="signal peptide" evidence="1">
    <location>
        <begin position="1"/>
        <end position="18"/>
    </location>
</feature>
<dbReference type="PANTHER" id="PTHR32060">
    <property type="entry name" value="TAIL-SPECIFIC PROTEASE"/>
    <property type="match status" value="1"/>
</dbReference>
<dbReference type="SUPFAM" id="SSF52096">
    <property type="entry name" value="ClpP/crotonase"/>
    <property type="match status" value="1"/>
</dbReference>
<evidence type="ECO:0000313" key="3">
    <source>
        <dbReference type="EMBL" id="MBO9153427.1"/>
    </source>
</evidence>
<accession>A0ABS3YFH5</accession>
<dbReference type="PANTHER" id="PTHR32060:SF30">
    <property type="entry name" value="CARBOXY-TERMINAL PROCESSING PROTEASE CTPA"/>
    <property type="match status" value="1"/>
</dbReference>
<dbReference type="Gene3D" id="2.30.42.10">
    <property type="match status" value="1"/>
</dbReference>
<dbReference type="InterPro" id="IPR005151">
    <property type="entry name" value="Tail-specific_protease"/>
</dbReference>
<dbReference type="PROSITE" id="PS50106">
    <property type="entry name" value="PDZ"/>
    <property type="match status" value="1"/>
</dbReference>
<evidence type="ECO:0000259" key="2">
    <source>
        <dbReference type="PROSITE" id="PS50106"/>
    </source>
</evidence>
<sequence length="528" mass="57028">MIKLRIICTVFLCAAAFAACKKSSKTEPDPPPPTTPADGTRLQLSLDTLYLFAKETYLWYDAIPDYNTFNPRGYAGSDDLSSLKEEMYKISQLKTNPATQKPFEYYIPNPSRSKFSFVESGNLARGIKGAVDLEGDGNDMGFLAIPVTFANDPVPGKRYVFVAYVEKGSPAAAAGLTRGCEITKVNGGAPPTDAGSLSALANAATLSLEFTKTNGTKATANLTKTAYKNDPLVAYKVIQGSGSNKIGYLNLMRFSRLDVVEESLDNAFDEFANAGVNNLVVDLRYNGGGYVETFEHLANLIVPHSLHGKVMYKEQFNDLMQQGKATILKSLPLLDANYKQRTSSTGKPLTYADVDFTISGNVFYFDKKGALDNVKKVVFIMTGSTASASELTINSLLAYPGTIDVKTVGSTSYGKPVGFFGIGIDKFTVYMAQFTSTNALNQGSYYAGMTPDMTEQDLVTRDFGDPQESSLAKAINYINTGSIGGRLSNARIATANGTVVNASDLKMEPVPGAGFNGMIEHRRRLKGE</sequence>
<reference evidence="4" key="1">
    <citation type="submission" date="2021-03" db="EMBL/GenBank/DDBJ databases">
        <title>Assistant Professor.</title>
        <authorList>
            <person name="Huq M.A."/>
        </authorList>
    </citation>
    <scope>NUCLEOTIDE SEQUENCE [LARGE SCALE GENOMIC DNA]</scope>
    <source>
        <strain evidence="4">MAH-28</strain>
    </source>
</reference>
<feature type="chain" id="PRO_5046188797" description="PDZ domain-containing protein" evidence="1">
    <location>
        <begin position="19"/>
        <end position="528"/>
    </location>
</feature>
<dbReference type="InterPro" id="IPR036034">
    <property type="entry name" value="PDZ_sf"/>
</dbReference>
<dbReference type="InterPro" id="IPR029045">
    <property type="entry name" value="ClpP/crotonase-like_dom_sf"/>
</dbReference>
<keyword evidence="4" id="KW-1185">Reference proteome</keyword>
<dbReference type="Pfam" id="PF03572">
    <property type="entry name" value="Peptidase_S41"/>
    <property type="match status" value="1"/>
</dbReference>
<feature type="domain" description="PDZ" evidence="2">
    <location>
        <begin position="130"/>
        <end position="187"/>
    </location>
</feature>
<gene>
    <name evidence="3" type="ORF">J7I43_14460</name>
</gene>
<evidence type="ECO:0000256" key="1">
    <source>
        <dbReference type="SAM" id="SignalP"/>
    </source>
</evidence>